<gene>
    <name evidence="8" type="ORF">LTR09_008363</name>
</gene>
<evidence type="ECO:0000256" key="2">
    <source>
        <dbReference type="ARBA" id="ARBA00022723"/>
    </source>
</evidence>
<dbReference type="InterPro" id="IPR007219">
    <property type="entry name" value="XnlR_reg_dom"/>
</dbReference>
<feature type="domain" description="Xylanolytic transcriptional activator regulatory" evidence="7">
    <location>
        <begin position="53"/>
        <end position="223"/>
    </location>
</feature>
<evidence type="ECO:0000313" key="8">
    <source>
        <dbReference type="EMBL" id="KAK3050452.1"/>
    </source>
</evidence>
<dbReference type="AlphaFoldDB" id="A0AAJ0DHU0"/>
<dbReference type="GO" id="GO:0000785">
    <property type="term" value="C:chromatin"/>
    <property type="evidence" value="ECO:0007669"/>
    <property type="project" value="TreeGrafter"/>
</dbReference>
<dbReference type="GO" id="GO:0000981">
    <property type="term" value="F:DNA-binding transcription factor activity, RNA polymerase II-specific"/>
    <property type="evidence" value="ECO:0007669"/>
    <property type="project" value="InterPro"/>
</dbReference>
<dbReference type="EMBL" id="JAWDJX010000032">
    <property type="protein sequence ID" value="KAK3050452.1"/>
    <property type="molecule type" value="Genomic_DNA"/>
</dbReference>
<dbReference type="PANTHER" id="PTHR40626">
    <property type="entry name" value="MIP31509P"/>
    <property type="match status" value="1"/>
</dbReference>
<keyword evidence="4" id="KW-0863">Zinc-finger</keyword>
<accession>A0AAJ0DHU0</accession>
<dbReference type="PANTHER" id="PTHR40626:SF3">
    <property type="entry name" value="TRANSCRIPTION FACTOR WITH C2H2 AND ZN(2)-CYS(6) DNA BINDING DOMAIN (EUROFUNG)-RELATED"/>
    <property type="match status" value="1"/>
</dbReference>
<evidence type="ECO:0000256" key="5">
    <source>
        <dbReference type="ARBA" id="ARBA00022833"/>
    </source>
</evidence>
<evidence type="ECO:0000256" key="3">
    <source>
        <dbReference type="ARBA" id="ARBA00022737"/>
    </source>
</evidence>
<proteinExistence type="predicted"/>
<comment type="subcellular location">
    <subcellularLocation>
        <location evidence="1">Nucleus</location>
    </subcellularLocation>
</comment>
<name>A0AAJ0DHU0_9PEZI</name>
<evidence type="ECO:0000313" key="9">
    <source>
        <dbReference type="Proteomes" id="UP001271007"/>
    </source>
</evidence>
<dbReference type="Proteomes" id="UP001271007">
    <property type="component" value="Unassembled WGS sequence"/>
</dbReference>
<keyword evidence="5" id="KW-0862">Zinc</keyword>
<sequence length="411" mass="46470">MEPCRLRLVIVSGLKEVVESQRRRNNAGLSWSYTLEEACSGFFAMQNLQRLLISYFAFWHPNCPMIHKPTFTVENSSPTLVAVMALVGACAFGPASFSDDPLPYDPQDITNPGLRDRLHALQAAYCCILLQTLEGSAAAKRRARRSRYTDSLGAFRSVCSTAVTHGNLLSYLDHPDPDTVWRQFAMKEELIRTLTYIVLLDAAWVILNNTPPRMALQEARIPLASPEACFQAEDPHTWEGTMRVWTSSENGLPQLTVEQVIRLMYKPQCLEQDWARLLRMSSLNLFTIIHPLHAQLFNVRCHPLPECQTLLQRQALDKWKLIHAQRTGITALPEVVPLDANDWWKRTGFPQHALEYWSLADLILTSCEPLPGFDQSANVNGSWASQLLSSYDESDMSQVHDLVSLFSGMNL</sequence>
<keyword evidence="6" id="KW-0539">Nucleus</keyword>
<dbReference type="GO" id="GO:0006351">
    <property type="term" value="P:DNA-templated transcription"/>
    <property type="evidence" value="ECO:0007669"/>
    <property type="project" value="InterPro"/>
</dbReference>
<evidence type="ECO:0000256" key="1">
    <source>
        <dbReference type="ARBA" id="ARBA00004123"/>
    </source>
</evidence>
<dbReference type="Pfam" id="PF04082">
    <property type="entry name" value="Fungal_trans"/>
    <property type="match status" value="1"/>
</dbReference>
<dbReference type="CDD" id="cd12148">
    <property type="entry name" value="fungal_TF_MHR"/>
    <property type="match status" value="1"/>
</dbReference>
<keyword evidence="3" id="KW-0677">Repeat</keyword>
<dbReference type="GO" id="GO:0000978">
    <property type="term" value="F:RNA polymerase II cis-regulatory region sequence-specific DNA binding"/>
    <property type="evidence" value="ECO:0007669"/>
    <property type="project" value="InterPro"/>
</dbReference>
<dbReference type="GO" id="GO:0008270">
    <property type="term" value="F:zinc ion binding"/>
    <property type="evidence" value="ECO:0007669"/>
    <property type="project" value="UniProtKB-KW"/>
</dbReference>
<comment type="caution">
    <text evidence="8">The sequence shown here is derived from an EMBL/GenBank/DDBJ whole genome shotgun (WGS) entry which is preliminary data.</text>
</comment>
<reference evidence="8" key="1">
    <citation type="submission" date="2023-04" db="EMBL/GenBank/DDBJ databases">
        <title>Black Yeasts Isolated from many extreme environments.</title>
        <authorList>
            <person name="Coleine C."/>
            <person name="Stajich J.E."/>
            <person name="Selbmann L."/>
        </authorList>
    </citation>
    <scope>NUCLEOTIDE SEQUENCE</scope>
    <source>
        <strain evidence="8">CCFEE 5312</strain>
    </source>
</reference>
<evidence type="ECO:0000256" key="6">
    <source>
        <dbReference type="ARBA" id="ARBA00023242"/>
    </source>
</evidence>
<organism evidence="8 9">
    <name type="scientific">Extremus antarcticus</name>
    <dbReference type="NCBI Taxonomy" id="702011"/>
    <lineage>
        <taxon>Eukaryota</taxon>
        <taxon>Fungi</taxon>
        <taxon>Dikarya</taxon>
        <taxon>Ascomycota</taxon>
        <taxon>Pezizomycotina</taxon>
        <taxon>Dothideomycetes</taxon>
        <taxon>Dothideomycetidae</taxon>
        <taxon>Mycosphaerellales</taxon>
        <taxon>Extremaceae</taxon>
        <taxon>Extremus</taxon>
    </lineage>
</organism>
<evidence type="ECO:0000256" key="4">
    <source>
        <dbReference type="ARBA" id="ARBA00022771"/>
    </source>
</evidence>
<evidence type="ECO:0000259" key="7">
    <source>
        <dbReference type="Pfam" id="PF04082"/>
    </source>
</evidence>
<dbReference type="GO" id="GO:0005634">
    <property type="term" value="C:nucleus"/>
    <property type="evidence" value="ECO:0007669"/>
    <property type="project" value="UniProtKB-SubCell"/>
</dbReference>
<keyword evidence="9" id="KW-1185">Reference proteome</keyword>
<keyword evidence="2" id="KW-0479">Metal-binding</keyword>
<dbReference type="InterPro" id="IPR051059">
    <property type="entry name" value="VerF-like"/>
</dbReference>
<protein>
    <recommendedName>
        <fullName evidence="7">Xylanolytic transcriptional activator regulatory domain-containing protein</fullName>
    </recommendedName>
</protein>